<dbReference type="SUPFAM" id="SSF81383">
    <property type="entry name" value="F-box domain"/>
    <property type="match status" value="1"/>
</dbReference>
<feature type="compositionally biased region" description="Low complexity" evidence="1">
    <location>
        <begin position="279"/>
        <end position="291"/>
    </location>
</feature>
<dbReference type="PROSITE" id="PS50982">
    <property type="entry name" value="MBD"/>
    <property type="match status" value="1"/>
</dbReference>
<evidence type="ECO:0000259" key="2">
    <source>
        <dbReference type="PROSITE" id="PS50982"/>
    </source>
</evidence>
<dbReference type="InterPro" id="IPR032675">
    <property type="entry name" value="LRR_dom_sf"/>
</dbReference>
<feature type="region of interest" description="Disordered" evidence="1">
    <location>
        <begin position="52"/>
        <end position="143"/>
    </location>
</feature>
<dbReference type="InterPro" id="IPR001810">
    <property type="entry name" value="F-box_dom"/>
</dbReference>
<evidence type="ECO:0000256" key="1">
    <source>
        <dbReference type="SAM" id="MobiDB-lite"/>
    </source>
</evidence>
<dbReference type="Pfam" id="PF01429">
    <property type="entry name" value="MBD"/>
    <property type="match status" value="1"/>
</dbReference>
<dbReference type="InterPro" id="IPR013083">
    <property type="entry name" value="Znf_RING/FYVE/PHD"/>
</dbReference>
<protein>
    <recommendedName>
        <fullName evidence="2">MBD domain-containing protein</fullName>
    </recommendedName>
</protein>
<dbReference type="CDD" id="cd15489">
    <property type="entry name" value="PHD_SF"/>
    <property type="match status" value="1"/>
</dbReference>
<feature type="region of interest" description="Disordered" evidence="1">
    <location>
        <begin position="251"/>
        <end position="312"/>
    </location>
</feature>
<dbReference type="Pfam" id="PF12937">
    <property type="entry name" value="F-box-like"/>
    <property type="match status" value="1"/>
</dbReference>
<dbReference type="SUPFAM" id="SSF54171">
    <property type="entry name" value="DNA-binding domain"/>
    <property type="match status" value="1"/>
</dbReference>
<dbReference type="PANTHER" id="PTHR15739">
    <property type="entry name" value="ZINC FINGER PROTEIN"/>
    <property type="match status" value="1"/>
</dbReference>
<evidence type="ECO:0000313" key="4">
    <source>
        <dbReference type="Proteomes" id="UP000478052"/>
    </source>
</evidence>
<dbReference type="Proteomes" id="UP000478052">
    <property type="component" value="Unassembled WGS sequence"/>
</dbReference>
<dbReference type="Gene3D" id="3.80.10.10">
    <property type="entry name" value="Ribonuclease Inhibitor"/>
    <property type="match status" value="1"/>
</dbReference>
<dbReference type="SUPFAM" id="SSF52047">
    <property type="entry name" value="RNI-like"/>
    <property type="match status" value="1"/>
</dbReference>
<evidence type="ECO:0000313" key="3">
    <source>
        <dbReference type="EMBL" id="KAF0768429.1"/>
    </source>
</evidence>
<proteinExistence type="predicted"/>
<sequence>MDKLERKKSAGLKETDSLLNLETHFHGFDIDDEVLIVIENKKKSLKMELSKETGEPMDVDDPTDSPSIVNNNHVNKKKKSKSSISSPEPSDVKNSRGNKRHKKDIKSNDASESLELDVTPPLGLTTPTFNLTSSNTRSRRSAGRKMNVDISDAIFKLPFEHGWKRELVYRTSGEFTTINGGNRSGDVYYYSPNNRKLRSLREIQEQLDADNKNSLTIDSFTFLKQPIGMNDRSKELIRDANSKLSKEDSFIAIRPKKSKTPIQQRPPFDYELSDDENNKSSSKMKVVFKSGKTPRSRSKKVNSESMNTSSSTPEYIAEDWQAIQSSVSPKVSSPKHENVILENTDINTTTIKIRSSTSDGEVIMQTPCGIRCPNSDEPATLMCAQCLVYYHPACVNLNANLKIVGYVCINCRSTVRQRNRRIQSSHTVVVGASEPEQLRVEPIRIRQVHQASDTPNFFIDRTPISKIEESHYEIDEYSDESDSDIINTVICQGNEYKTTMVDGNFHEQYVYEMKQTRGPSLMTCVIQEPNNLDENSEMNGSLRDIATPSASMQSFNYMVKALRHVFKYLKTHELLAASRVCTAWHIIAMNRFLWQNVRLKNSMVHDWEKFVNTIDQQITHTLDTRRMLIPTKVEDFEDFWLNFSKAMKRAQKLKLIELYRCPTHVVEDIIYSLPQLEELNATSIKNPNVIKDVKNPAEFMVLNLHYLGQMTMLTELRIKGLSGIKLTSLPSFKKLVNLNKLSLTSIKSFPKDIYQSLETITVNLEFFEIGDCDCLSPELASPLKRFVNLKSLRLENCGRWESCAQDVFPVIRSLEKLTILELVNIEFSNVVEDELEKCVGIKALLIIPAYVSQSATTNCHLIDCLKKLSKNLTHLVWGLTHELLRVTDLFISQYQQNQHSIGYNLELSHAREQTNNIPILRTRKPRQQPDVVVSENDKEKDKSDNVDILSVPALEKLLDTMMPDAKTKVLKVPFSGTVRVYLSEQFNDL</sequence>
<name>A0A6G0ZCQ1_APHCR</name>
<keyword evidence="4" id="KW-1185">Reference proteome</keyword>
<gene>
    <name evidence="3" type="ORF">FWK35_00002969</name>
</gene>
<dbReference type="InterPro" id="IPR016177">
    <property type="entry name" value="DNA-bd_dom_sf"/>
</dbReference>
<dbReference type="OrthoDB" id="6629628at2759"/>
<dbReference type="InterPro" id="IPR052283">
    <property type="entry name" value="GenomicStab_NeuMorph_Reg"/>
</dbReference>
<dbReference type="Gene3D" id="1.20.1280.50">
    <property type="match status" value="1"/>
</dbReference>
<organism evidence="3 4">
    <name type="scientific">Aphis craccivora</name>
    <name type="common">Cowpea aphid</name>
    <dbReference type="NCBI Taxonomy" id="307492"/>
    <lineage>
        <taxon>Eukaryota</taxon>
        <taxon>Metazoa</taxon>
        <taxon>Ecdysozoa</taxon>
        <taxon>Arthropoda</taxon>
        <taxon>Hexapoda</taxon>
        <taxon>Insecta</taxon>
        <taxon>Pterygota</taxon>
        <taxon>Neoptera</taxon>
        <taxon>Paraneoptera</taxon>
        <taxon>Hemiptera</taxon>
        <taxon>Sternorrhyncha</taxon>
        <taxon>Aphidomorpha</taxon>
        <taxon>Aphidoidea</taxon>
        <taxon>Aphididae</taxon>
        <taxon>Aphidini</taxon>
        <taxon>Aphis</taxon>
        <taxon>Aphis</taxon>
    </lineage>
</organism>
<comment type="caution">
    <text evidence="3">The sequence shown here is derived from an EMBL/GenBank/DDBJ whole genome shotgun (WGS) entry which is preliminary data.</text>
</comment>
<dbReference type="InterPro" id="IPR001739">
    <property type="entry name" value="Methyl_CpG_DNA-bd"/>
</dbReference>
<accession>A0A6G0ZCQ1</accession>
<dbReference type="PANTHER" id="PTHR15739:SF5">
    <property type="entry name" value="LD23158P"/>
    <property type="match status" value="1"/>
</dbReference>
<dbReference type="InterPro" id="IPR011011">
    <property type="entry name" value="Znf_FYVE_PHD"/>
</dbReference>
<reference evidence="3 4" key="1">
    <citation type="submission" date="2019-08" db="EMBL/GenBank/DDBJ databases">
        <title>Whole genome of Aphis craccivora.</title>
        <authorList>
            <person name="Voronova N.V."/>
            <person name="Shulinski R.S."/>
            <person name="Bandarenka Y.V."/>
            <person name="Zhorov D.G."/>
            <person name="Warner D."/>
        </authorList>
    </citation>
    <scope>NUCLEOTIDE SEQUENCE [LARGE SCALE GENOMIC DNA]</scope>
    <source>
        <strain evidence="3">180601</strain>
        <tissue evidence="3">Whole Body</tissue>
    </source>
</reference>
<dbReference type="Gene3D" id="3.30.890.10">
    <property type="entry name" value="Methyl-cpg-binding Protein 2, Chain A"/>
    <property type="match status" value="1"/>
</dbReference>
<dbReference type="AlphaFoldDB" id="A0A6G0ZCQ1"/>
<feature type="domain" description="MBD" evidence="2">
    <location>
        <begin position="149"/>
        <end position="227"/>
    </location>
</feature>
<dbReference type="InterPro" id="IPR036047">
    <property type="entry name" value="F-box-like_dom_sf"/>
</dbReference>
<dbReference type="EMBL" id="VUJU01000771">
    <property type="protein sequence ID" value="KAF0768429.1"/>
    <property type="molecule type" value="Genomic_DNA"/>
</dbReference>
<feature type="compositionally biased region" description="Polar residues" evidence="1">
    <location>
        <begin position="303"/>
        <end position="312"/>
    </location>
</feature>
<dbReference type="GO" id="GO:0003677">
    <property type="term" value="F:DNA binding"/>
    <property type="evidence" value="ECO:0007669"/>
    <property type="project" value="InterPro"/>
</dbReference>
<dbReference type="SUPFAM" id="SSF57903">
    <property type="entry name" value="FYVE/PHD zinc finger"/>
    <property type="match status" value="1"/>
</dbReference>
<dbReference type="CDD" id="cd00122">
    <property type="entry name" value="MBD"/>
    <property type="match status" value="1"/>
</dbReference>
<dbReference type="Gene3D" id="3.30.40.10">
    <property type="entry name" value="Zinc/RING finger domain, C3HC4 (zinc finger)"/>
    <property type="match status" value="1"/>
</dbReference>